<keyword evidence="4" id="KW-1185">Reference proteome</keyword>
<keyword evidence="1" id="KW-0812">Transmembrane</keyword>
<feature type="transmembrane region" description="Helical" evidence="1">
    <location>
        <begin position="84"/>
        <end position="102"/>
    </location>
</feature>
<dbReference type="RefSeq" id="WP_133906998.1">
    <property type="nucleotide sequence ID" value="NZ_SOCP01000016.1"/>
</dbReference>
<dbReference type="Proteomes" id="UP000294927">
    <property type="component" value="Unassembled WGS sequence"/>
</dbReference>
<organism evidence="3 4">
    <name type="scientific">Actinophytocola oryzae</name>
    <dbReference type="NCBI Taxonomy" id="502181"/>
    <lineage>
        <taxon>Bacteria</taxon>
        <taxon>Bacillati</taxon>
        <taxon>Actinomycetota</taxon>
        <taxon>Actinomycetes</taxon>
        <taxon>Pseudonocardiales</taxon>
        <taxon>Pseudonocardiaceae</taxon>
    </lineage>
</organism>
<evidence type="ECO:0000256" key="2">
    <source>
        <dbReference type="SAM" id="SignalP"/>
    </source>
</evidence>
<keyword evidence="1" id="KW-0472">Membrane</keyword>
<feature type="transmembrane region" description="Helical" evidence="1">
    <location>
        <begin position="114"/>
        <end position="135"/>
    </location>
</feature>
<dbReference type="EMBL" id="SOCP01000016">
    <property type="protein sequence ID" value="TDV43082.1"/>
    <property type="molecule type" value="Genomic_DNA"/>
</dbReference>
<sequence>METGSRRRTVRLVAAVLCSLAGATALVSSAFGEWADRRDGIDIPLDALWQRLGSDATEPLASLFVPLAVAAVLALVGVGTGVRVVVALAMLVGLATAGLFLLEQSRGATAFDQFHQGLTNAAGGTLLLFVSVLLLPGRAYRSVPSGSAGPGQR</sequence>
<evidence type="ECO:0000313" key="4">
    <source>
        <dbReference type="Proteomes" id="UP000294927"/>
    </source>
</evidence>
<gene>
    <name evidence="3" type="ORF">CLV71_11616</name>
</gene>
<accession>A0A4R7V398</accession>
<name>A0A4R7V398_9PSEU</name>
<evidence type="ECO:0008006" key="5">
    <source>
        <dbReference type="Google" id="ProtNLM"/>
    </source>
</evidence>
<feature type="signal peptide" evidence="2">
    <location>
        <begin position="1"/>
        <end position="30"/>
    </location>
</feature>
<proteinExistence type="predicted"/>
<comment type="caution">
    <text evidence="3">The sequence shown here is derived from an EMBL/GenBank/DDBJ whole genome shotgun (WGS) entry which is preliminary data.</text>
</comment>
<evidence type="ECO:0000313" key="3">
    <source>
        <dbReference type="EMBL" id="TDV43082.1"/>
    </source>
</evidence>
<dbReference type="AlphaFoldDB" id="A0A4R7V398"/>
<protein>
    <recommendedName>
        <fullName evidence="5">Membrane protein YphA (DoxX/SURF4 family)</fullName>
    </recommendedName>
</protein>
<feature type="chain" id="PRO_5020348829" description="Membrane protein YphA (DoxX/SURF4 family)" evidence="2">
    <location>
        <begin position="31"/>
        <end position="153"/>
    </location>
</feature>
<keyword evidence="1" id="KW-1133">Transmembrane helix</keyword>
<reference evidence="3 4" key="1">
    <citation type="submission" date="2019-03" db="EMBL/GenBank/DDBJ databases">
        <title>Genomic Encyclopedia of Archaeal and Bacterial Type Strains, Phase II (KMG-II): from individual species to whole genera.</title>
        <authorList>
            <person name="Goeker M."/>
        </authorList>
    </citation>
    <scope>NUCLEOTIDE SEQUENCE [LARGE SCALE GENOMIC DNA]</scope>
    <source>
        <strain evidence="3 4">DSM 45499</strain>
    </source>
</reference>
<keyword evidence="2" id="KW-0732">Signal</keyword>
<feature type="transmembrane region" description="Helical" evidence="1">
    <location>
        <begin position="56"/>
        <end position="77"/>
    </location>
</feature>
<evidence type="ECO:0000256" key="1">
    <source>
        <dbReference type="SAM" id="Phobius"/>
    </source>
</evidence>